<sequence>MMRVIEDEIRTAASLKYDFAIISAATDNFSEDNKLGQGGFGPVYKVWRNWREGTVWRIIHPSLSSGPWSEIQRWIHIGLLCVQEDAANRPNMASVVMMTNSFSFSLPQPTAPGFYVESNMVSNAAFVAANNSGDNGLDDSISVSHRGSINEVTMTDIVPR</sequence>
<keyword evidence="2" id="KW-1185">Reference proteome</keyword>
<reference evidence="1 2" key="1">
    <citation type="journal article" date="2023" name="Hortic Res">
        <title>Pangenome of water caltrop reveals structural variations and asymmetric subgenome divergence after allopolyploidization.</title>
        <authorList>
            <person name="Zhang X."/>
            <person name="Chen Y."/>
            <person name="Wang L."/>
            <person name="Yuan Y."/>
            <person name="Fang M."/>
            <person name="Shi L."/>
            <person name="Lu R."/>
            <person name="Comes H.P."/>
            <person name="Ma Y."/>
            <person name="Chen Y."/>
            <person name="Huang G."/>
            <person name="Zhou Y."/>
            <person name="Zheng Z."/>
            <person name="Qiu Y."/>
        </authorList>
    </citation>
    <scope>NUCLEOTIDE SEQUENCE [LARGE SCALE GENOMIC DNA]</scope>
    <source>
        <strain evidence="1">F231</strain>
    </source>
</reference>
<gene>
    <name evidence="1" type="ORF">SAY86_031118</name>
</gene>
<dbReference type="InterPro" id="IPR011009">
    <property type="entry name" value="Kinase-like_dom_sf"/>
</dbReference>
<dbReference type="EMBL" id="JAXQNO010000005">
    <property type="protein sequence ID" value="KAK4798792.1"/>
    <property type="molecule type" value="Genomic_DNA"/>
</dbReference>
<accession>A0AAN7M665</accession>
<proteinExistence type="predicted"/>
<dbReference type="Proteomes" id="UP001346149">
    <property type="component" value="Unassembled WGS sequence"/>
</dbReference>
<evidence type="ECO:0000313" key="2">
    <source>
        <dbReference type="Proteomes" id="UP001346149"/>
    </source>
</evidence>
<dbReference type="AlphaFoldDB" id="A0AAN7M665"/>
<evidence type="ECO:0000313" key="1">
    <source>
        <dbReference type="EMBL" id="KAK4798792.1"/>
    </source>
</evidence>
<dbReference type="SUPFAM" id="SSF56112">
    <property type="entry name" value="Protein kinase-like (PK-like)"/>
    <property type="match status" value="1"/>
</dbReference>
<dbReference type="Gene3D" id="3.30.200.20">
    <property type="entry name" value="Phosphorylase Kinase, domain 1"/>
    <property type="match status" value="1"/>
</dbReference>
<protein>
    <submittedName>
        <fullName evidence="1">Uncharacterized protein</fullName>
    </submittedName>
</protein>
<comment type="caution">
    <text evidence="1">The sequence shown here is derived from an EMBL/GenBank/DDBJ whole genome shotgun (WGS) entry which is preliminary data.</text>
</comment>
<dbReference type="PANTHER" id="PTHR27006:SF616">
    <property type="entry name" value="CYSTEINE-RICH RECEPTOR-LIKE PROTEIN KINASE 10"/>
    <property type="match status" value="1"/>
</dbReference>
<name>A0AAN7M665_TRANT</name>
<organism evidence="1 2">
    <name type="scientific">Trapa natans</name>
    <name type="common">Water chestnut</name>
    <dbReference type="NCBI Taxonomy" id="22666"/>
    <lineage>
        <taxon>Eukaryota</taxon>
        <taxon>Viridiplantae</taxon>
        <taxon>Streptophyta</taxon>
        <taxon>Embryophyta</taxon>
        <taxon>Tracheophyta</taxon>
        <taxon>Spermatophyta</taxon>
        <taxon>Magnoliopsida</taxon>
        <taxon>eudicotyledons</taxon>
        <taxon>Gunneridae</taxon>
        <taxon>Pentapetalae</taxon>
        <taxon>rosids</taxon>
        <taxon>malvids</taxon>
        <taxon>Myrtales</taxon>
        <taxon>Lythraceae</taxon>
        <taxon>Trapa</taxon>
    </lineage>
</organism>
<dbReference type="PANTHER" id="PTHR27006">
    <property type="entry name" value="PROMASTIGOTE SURFACE ANTIGEN PROTEIN PSA"/>
    <property type="match status" value="1"/>
</dbReference>